<comment type="function">
    <text evidence="1">Acts on leucine, isoleucine and valine.</text>
</comment>
<dbReference type="GO" id="GO:0004084">
    <property type="term" value="F:branched-chain-amino-acid transaminase activity"/>
    <property type="evidence" value="ECO:0007669"/>
    <property type="project" value="UniProtKB-EC"/>
</dbReference>
<name>A0ABU0JAN9_9HYPH</name>
<comment type="catalytic activity">
    <reaction evidence="11">
        <text>L-leucine + 2-oxoglutarate = 4-methyl-2-oxopentanoate + L-glutamate</text>
        <dbReference type="Rhea" id="RHEA:18321"/>
        <dbReference type="ChEBI" id="CHEBI:16810"/>
        <dbReference type="ChEBI" id="CHEBI:17865"/>
        <dbReference type="ChEBI" id="CHEBI:29985"/>
        <dbReference type="ChEBI" id="CHEBI:57427"/>
        <dbReference type="EC" id="2.6.1.42"/>
    </reaction>
</comment>
<evidence type="ECO:0000256" key="8">
    <source>
        <dbReference type="ARBA" id="ARBA00023304"/>
    </source>
</evidence>
<dbReference type="Proteomes" id="UP001242480">
    <property type="component" value="Unassembled WGS sequence"/>
</dbReference>
<organism evidence="12 13">
    <name type="scientific">Labrys wisconsinensis</name>
    <dbReference type="NCBI Taxonomy" id="425677"/>
    <lineage>
        <taxon>Bacteria</taxon>
        <taxon>Pseudomonadati</taxon>
        <taxon>Pseudomonadota</taxon>
        <taxon>Alphaproteobacteria</taxon>
        <taxon>Hyphomicrobiales</taxon>
        <taxon>Xanthobacteraceae</taxon>
        <taxon>Labrys</taxon>
    </lineage>
</organism>
<keyword evidence="8" id="KW-0028">Amino-acid biosynthesis</keyword>
<comment type="caution">
    <text evidence="12">The sequence shown here is derived from an EMBL/GenBank/DDBJ whole genome shotgun (WGS) entry which is preliminary data.</text>
</comment>
<evidence type="ECO:0000313" key="12">
    <source>
        <dbReference type="EMBL" id="MDQ0471333.1"/>
    </source>
</evidence>
<keyword evidence="12" id="KW-0032">Aminotransferase</keyword>
<dbReference type="InterPro" id="IPR043131">
    <property type="entry name" value="BCAT-like_N"/>
</dbReference>
<comment type="pathway">
    <text evidence="4">Amino-acid biosynthesis; L-leucine biosynthesis; L-leucine from 3-methyl-2-oxobutanoate: step 4/4.</text>
</comment>
<evidence type="ECO:0000256" key="11">
    <source>
        <dbReference type="ARBA" id="ARBA00049229"/>
    </source>
</evidence>
<keyword evidence="8" id="KW-0100">Branched-chain amino acid biosynthesis</keyword>
<dbReference type="EC" id="2.6.1.42" evidence="6"/>
<evidence type="ECO:0000256" key="4">
    <source>
        <dbReference type="ARBA" id="ARBA00005072"/>
    </source>
</evidence>
<evidence type="ECO:0000256" key="1">
    <source>
        <dbReference type="ARBA" id="ARBA00003109"/>
    </source>
</evidence>
<dbReference type="RefSeq" id="WP_307276261.1">
    <property type="nucleotide sequence ID" value="NZ_JAUSVX010000008.1"/>
</dbReference>
<dbReference type="EMBL" id="JAUSVX010000008">
    <property type="protein sequence ID" value="MDQ0471333.1"/>
    <property type="molecule type" value="Genomic_DNA"/>
</dbReference>
<dbReference type="SUPFAM" id="SSF56752">
    <property type="entry name" value="D-aminoacid aminotransferase-like PLP-dependent enzymes"/>
    <property type="match status" value="1"/>
</dbReference>
<evidence type="ECO:0000256" key="10">
    <source>
        <dbReference type="ARBA" id="ARBA00048798"/>
    </source>
</evidence>
<keyword evidence="13" id="KW-1185">Reference proteome</keyword>
<dbReference type="InterPro" id="IPR050571">
    <property type="entry name" value="Class-IV_PLP-Dep_Aminotrnsfr"/>
</dbReference>
<accession>A0ABU0JAN9</accession>
<dbReference type="Gene3D" id="3.20.10.10">
    <property type="entry name" value="D-amino Acid Aminotransferase, subunit A, domain 2"/>
    <property type="match status" value="1"/>
</dbReference>
<dbReference type="InterPro" id="IPR043132">
    <property type="entry name" value="BCAT-like_C"/>
</dbReference>
<evidence type="ECO:0000256" key="9">
    <source>
        <dbReference type="ARBA" id="ARBA00048212"/>
    </source>
</evidence>
<comment type="pathway">
    <text evidence="3">Amino-acid biosynthesis; L-valine biosynthesis; L-valine from pyruvate: step 4/4.</text>
</comment>
<comment type="similarity">
    <text evidence="5">Belongs to the class-IV pyridoxal-phosphate-dependent aminotransferase family.</text>
</comment>
<keyword evidence="12" id="KW-0808">Transferase</keyword>
<comment type="catalytic activity">
    <reaction evidence="9">
        <text>L-valine + 2-oxoglutarate = 3-methyl-2-oxobutanoate + L-glutamate</text>
        <dbReference type="Rhea" id="RHEA:24813"/>
        <dbReference type="ChEBI" id="CHEBI:11851"/>
        <dbReference type="ChEBI" id="CHEBI:16810"/>
        <dbReference type="ChEBI" id="CHEBI:29985"/>
        <dbReference type="ChEBI" id="CHEBI:57762"/>
        <dbReference type="EC" id="2.6.1.42"/>
    </reaction>
</comment>
<evidence type="ECO:0000256" key="2">
    <source>
        <dbReference type="ARBA" id="ARBA00004824"/>
    </source>
</evidence>
<dbReference type="Pfam" id="PF01063">
    <property type="entry name" value="Aminotran_4"/>
    <property type="match status" value="1"/>
</dbReference>
<dbReference type="InterPro" id="IPR036038">
    <property type="entry name" value="Aminotransferase-like"/>
</dbReference>
<protein>
    <recommendedName>
        <fullName evidence="7">Probable branched-chain-amino-acid aminotransferase</fullName>
        <ecNumber evidence="6">2.6.1.42</ecNumber>
    </recommendedName>
</protein>
<dbReference type="PANTHER" id="PTHR42743">
    <property type="entry name" value="AMINO-ACID AMINOTRANSFERASE"/>
    <property type="match status" value="1"/>
</dbReference>
<gene>
    <name evidence="12" type="ORF">QO011_004356</name>
</gene>
<sequence length="317" mass="34612">MLTEQISGAQHASEDPRNDAILISVNGALVPREQAVVSVFDSGFVLGDGVWEGLRLTQGRIPFLDRHLDRLWDGAKMLRFDIGLTKAELAARVFDLVEGNRMRDGVHIRLMVTRGKRRTPYQDPRVAEGKATIVIIAEWKTPKPEVLARGLKLFTVHVRRTGPDTQDQKLNSHSKLNCILACMQATEAGADEGLMLDDRGLVATCNSTHFFIVRKGEVWTSGGQFCLGGITRGAVLQAAREAGIPALERDFSLFDVYSADEAFCTGTFGGLTPVTIVDGRPIGGAGERTADDASGPVTRRLRELYKALQAREAQARA</sequence>
<evidence type="ECO:0000256" key="6">
    <source>
        <dbReference type="ARBA" id="ARBA00013053"/>
    </source>
</evidence>
<comment type="pathway">
    <text evidence="2">Amino-acid biosynthesis; L-isoleucine biosynthesis; L-isoleucine from 2-oxobutanoate: step 4/4.</text>
</comment>
<dbReference type="Gene3D" id="3.30.470.10">
    <property type="match status" value="1"/>
</dbReference>
<evidence type="ECO:0000313" key="13">
    <source>
        <dbReference type="Proteomes" id="UP001242480"/>
    </source>
</evidence>
<evidence type="ECO:0000256" key="7">
    <source>
        <dbReference type="ARBA" id="ARBA00014472"/>
    </source>
</evidence>
<comment type="catalytic activity">
    <reaction evidence="10">
        <text>L-isoleucine + 2-oxoglutarate = (S)-3-methyl-2-oxopentanoate + L-glutamate</text>
        <dbReference type="Rhea" id="RHEA:24801"/>
        <dbReference type="ChEBI" id="CHEBI:16810"/>
        <dbReference type="ChEBI" id="CHEBI:29985"/>
        <dbReference type="ChEBI" id="CHEBI:35146"/>
        <dbReference type="ChEBI" id="CHEBI:58045"/>
        <dbReference type="EC" id="2.6.1.42"/>
    </reaction>
</comment>
<proteinExistence type="inferred from homology"/>
<dbReference type="PANTHER" id="PTHR42743:SF11">
    <property type="entry name" value="AMINODEOXYCHORISMATE LYASE"/>
    <property type="match status" value="1"/>
</dbReference>
<reference evidence="12 13" key="1">
    <citation type="submission" date="2023-07" db="EMBL/GenBank/DDBJ databases">
        <title>Genomic Encyclopedia of Type Strains, Phase IV (KMG-IV): sequencing the most valuable type-strain genomes for metagenomic binning, comparative biology and taxonomic classification.</title>
        <authorList>
            <person name="Goeker M."/>
        </authorList>
    </citation>
    <scope>NUCLEOTIDE SEQUENCE [LARGE SCALE GENOMIC DNA]</scope>
    <source>
        <strain evidence="12 13">DSM 19619</strain>
    </source>
</reference>
<dbReference type="InterPro" id="IPR001544">
    <property type="entry name" value="Aminotrans_IV"/>
</dbReference>
<evidence type="ECO:0000256" key="3">
    <source>
        <dbReference type="ARBA" id="ARBA00004931"/>
    </source>
</evidence>
<evidence type="ECO:0000256" key="5">
    <source>
        <dbReference type="ARBA" id="ARBA00009320"/>
    </source>
</evidence>